<protein>
    <recommendedName>
        <fullName evidence="1">Nucleotide-diphospho-sugar transferase domain-containing protein</fullName>
    </recommendedName>
</protein>
<dbReference type="EMBL" id="CAJFCJ010000031">
    <property type="protein sequence ID" value="CAD5126055.1"/>
    <property type="molecule type" value="Genomic_DNA"/>
</dbReference>
<accession>A0A7I8WCZ7</accession>
<gene>
    <name evidence="2" type="ORF">DGYR_LOCUS13341</name>
</gene>
<reference evidence="2 3" key="1">
    <citation type="submission" date="2020-08" db="EMBL/GenBank/DDBJ databases">
        <authorList>
            <person name="Hejnol A."/>
        </authorList>
    </citation>
    <scope>NUCLEOTIDE SEQUENCE [LARGE SCALE GENOMIC DNA]</scope>
</reference>
<dbReference type="PANTHER" id="PTHR47032">
    <property type="entry name" value="UDP-D-XYLOSE:L-FUCOSE ALPHA-1,3-D-XYLOSYLTRANSFERASE-RELATED"/>
    <property type="match status" value="1"/>
</dbReference>
<dbReference type="GO" id="GO:0005794">
    <property type="term" value="C:Golgi apparatus"/>
    <property type="evidence" value="ECO:0007669"/>
    <property type="project" value="TreeGrafter"/>
</dbReference>
<evidence type="ECO:0000259" key="1">
    <source>
        <dbReference type="Pfam" id="PF03407"/>
    </source>
</evidence>
<name>A0A7I8WCZ7_9ANNE</name>
<comment type="caution">
    <text evidence="2">The sequence shown here is derived from an EMBL/GenBank/DDBJ whole genome shotgun (WGS) entry which is preliminary data.</text>
</comment>
<dbReference type="InterPro" id="IPR052636">
    <property type="entry name" value="UDP-D-xylose:L-fucose_XylT"/>
</dbReference>
<dbReference type="PANTHER" id="PTHR47032:SF1">
    <property type="entry name" value="UDP-D-XYLOSE:L-FUCOSE ALPHA-1,3-D-XYLOSYLTRANSFERASE-RELATED"/>
    <property type="match status" value="1"/>
</dbReference>
<dbReference type="InterPro" id="IPR005069">
    <property type="entry name" value="Nucl-diP-sugar_transferase"/>
</dbReference>
<feature type="domain" description="Nucleotide-diphospho-sugar transferase" evidence="1">
    <location>
        <begin position="8"/>
        <end position="111"/>
    </location>
</feature>
<dbReference type="OrthoDB" id="540503at2759"/>
<evidence type="ECO:0000313" key="3">
    <source>
        <dbReference type="Proteomes" id="UP000549394"/>
    </source>
</evidence>
<dbReference type="Proteomes" id="UP000549394">
    <property type="component" value="Unassembled WGS sequence"/>
</dbReference>
<proteinExistence type="predicted"/>
<dbReference type="AlphaFoldDB" id="A0A7I8WCZ7"/>
<sequence length="280" mass="33290">MQMDRVQHNTGFMYIKPTKASINFFKELWSNFKLSKRMSHDQGYFNELLEIRKLRNQSHLIKINKLPVKYFTCGTYYFNEDNRQFGVPGSKDTVVVHNNYIGSIAAKIYRFKENFLWSLDTSGYYSSRVTKYISYGNSIDFQENNYLKEIQALKNAMKIGQLSKRVVILPKFTCCACKKQRKSCSNFSTKCSLLSVLNIDAFDKKFANLYRESTFIHNPLTRKFDKSDIINLSHDQMFEISKYYNYSIVHFDHLYGKFDNYNYTDNHFKCDNYEQWNQNL</sequence>
<evidence type="ECO:0000313" key="2">
    <source>
        <dbReference type="EMBL" id="CAD5126055.1"/>
    </source>
</evidence>
<dbReference type="GO" id="GO:0016757">
    <property type="term" value="F:glycosyltransferase activity"/>
    <property type="evidence" value="ECO:0007669"/>
    <property type="project" value="TreeGrafter"/>
</dbReference>
<keyword evidence="3" id="KW-1185">Reference proteome</keyword>
<organism evidence="2 3">
    <name type="scientific">Dimorphilus gyrociliatus</name>
    <dbReference type="NCBI Taxonomy" id="2664684"/>
    <lineage>
        <taxon>Eukaryota</taxon>
        <taxon>Metazoa</taxon>
        <taxon>Spiralia</taxon>
        <taxon>Lophotrochozoa</taxon>
        <taxon>Annelida</taxon>
        <taxon>Polychaeta</taxon>
        <taxon>Polychaeta incertae sedis</taxon>
        <taxon>Dinophilidae</taxon>
        <taxon>Dimorphilus</taxon>
    </lineage>
</organism>
<dbReference type="Pfam" id="PF03407">
    <property type="entry name" value="Nucleotid_trans"/>
    <property type="match status" value="1"/>
</dbReference>